<evidence type="ECO:0000313" key="5">
    <source>
        <dbReference type="Proteomes" id="UP000630594"/>
    </source>
</evidence>
<accession>A0A4P7UE85</accession>
<dbReference type="EMBL" id="BMCK01000001">
    <property type="protein sequence ID" value="GGD12437.1"/>
    <property type="molecule type" value="Genomic_DNA"/>
</dbReference>
<reference evidence="2" key="2">
    <citation type="journal article" date="2014" name="Int. J. Syst. Evol. Microbiol.">
        <title>Complete genome of a new Firmicutes species belonging to the dominant human colonic microbiota ('Ruminococcus bicirculans') reveals two chromosomes and a selective capacity to utilize plant glucans.</title>
        <authorList>
            <consortium name="NISC Comparative Sequencing Program"/>
            <person name="Wegmann U."/>
            <person name="Louis P."/>
            <person name="Goesmann A."/>
            <person name="Henrissat B."/>
            <person name="Duncan S.H."/>
            <person name="Flint H.J."/>
        </authorList>
    </citation>
    <scope>NUCLEOTIDE SEQUENCE</scope>
    <source>
        <strain evidence="2">CCM 7403</strain>
    </source>
</reference>
<evidence type="ECO:0000313" key="2">
    <source>
        <dbReference type="EMBL" id="GGD12437.1"/>
    </source>
</evidence>
<organism evidence="3 4">
    <name type="scientific">Nocardioides daphniae</name>
    <dbReference type="NCBI Taxonomy" id="402297"/>
    <lineage>
        <taxon>Bacteria</taxon>
        <taxon>Bacillati</taxon>
        <taxon>Actinomycetota</taxon>
        <taxon>Actinomycetes</taxon>
        <taxon>Propionibacteriales</taxon>
        <taxon>Nocardioidaceae</taxon>
        <taxon>Nocardioides</taxon>
    </lineage>
</organism>
<evidence type="ECO:0000313" key="3">
    <source>
        <dbReference type="EMBL" id="QCC78436.1"/>
    </source>
</evidence>
<dbReference type="InterPro" id="IPR029058">
    <property type="entry name" value="AB_hydrolase_fold"/>
</dbReference>
<reference evidence="3" key="4">
    <citation type="submission" date="2019-03" db="EMBL/GenBank/DDBJ databases">
        <authorList>
            <person name="Huang Y."/>
        </authorList>
    </citation>
    <scope>NUCLEOTIDE SEQUENCE</scope>
    <source>
        <strain evidence="3">JCM 16608</strain>
    </source>
</reference>
<gene>
    <name evidence="3" type="ORF">E2C04_16775</name>
    <name evidence="2" type="ORF">GCM10007231_09290</name>
</gene>
<dbReference type="OrthoDB" id="9801162at2"/>
<reference evidence="5" key="3">
    <citation type="journal article" date="2019" name="Int. J. Syst. Evol. Microbiol.">
        <title>The Global Catalogue of Microorganisms (GCM) 10K type strain sequencing project: providing services to taxonomists for standard genome sequencing and annotation.</title>
        <authorList>
            <consortium name="The Broad Institute Genomics Platform"/>
            <consortium name="The Broad Institute Genome Sequencing Center for Infectious Disease"/>
            <person name="Wu L."/>
            <person name="Ma J."/>
        </authorList>
    </citation>
    <scope>NUCLEOTIDE SEQUENCE [LARGE SCALE GENOMIC DNA]</scope>
    <source>
        <strain evidence="5">CCM 7403</strain>
    </source>
</reference>
<protein>
    <submittedName>
        <fullName evidence="3">Alpha/beta fold hydrolase</fullName>
    </submittedName>
    <submittedName>
        <fullName evidence="2">Alpha/beta hydrolase</fullName>
    </submittedName>
</protein>
<dbReference type="Proteomes" id="UP000630594">
    <property type="component" value="Unassembled WGS sequence"/>
</dbReference>
<evidence type="ECO:0000313" key="4">
    <source>
        <dbReference type="Proteomes" id="UP000297025"/>
    </source>
</evidence>
<dbReference type="AlphaFoldDB" id="A0A4P7UE85"/>
<dbReference type="KEGG" id="ndp:E2C04_16775"/>
<dbReference type="GO" id="GO:0047372">
    <property type="term" value="F:monoacylglycerol lipase activity"/>
    <property type="evidence" value="ECO:0007669"/>
    <property type="project" value="TreeGrafter"/>
</dbReference>
<proteinExistence type="predicted"/>
<dbReference type="InterPro" id="IPR000073">
    <property type="entry name" value="AB_hydrolase_1"/>
</dbReference>
<keyword evidence="5" id="KW-1185">Reference proteome</keyword>
<dbReference type="RefSeq" id="WP_135833473.1">
    <property type="nucleotide sequence ID" value="NZ_BMCK01000001.1"/>
</dbReference>
<dbReference type="EMBL" id="CP038462">
    <property type="protein sequence ID" value="QCC78436.1"/>
    <property type="molecule type" value="Genomic_DNA"/>
</dbReference>
<dbReference type="Pfam" id="PF12697">
    <property type="entry name" value="Abhydrolase_6"/>
    <property type="match status" value="1"/>
</dbReference>
<sequence length="312" mass="34288">MPYIESNGLKFHVQVLGGGVDDSGAKRPKVVMLHGLVIDNLSSWFYTLGHPMAQQVDAHLVDLRGHGRTEIADSGYHVADHVADLLGLLEAWEIDEPIHFFGNSFGCVVGLALAKQHPEKVASLFLIEAHFSVPGWGEHMAGTLALAAFGLDEVAVREYLATEADRKTSRLAKRTEKLFFGTSLIEDLKTETPIDWLDEIQCPVFAIYGSESDILDRARELEAKVPHCTLEVVENASHSLLIENAALIKSRAFAWLNTHVGTDFVVEHVDVASREGALGTMGAPEAMEVLNQMAAENRHLLDERAVPVRRVV</sequence>
<feature type="domain" description="AB hydrolase-1" evidence="1">
    <location>
        <begin position="30"/>
        <end position="245"/>
    </location>
</feature>
<evidence type="ECO:0000259" key="1">
    <source>
        <dbReference type="Pfam" id="PF12697"/>
    </source>
</evidence>
<dbReference type="Proteomes" id="UP000297025">
    <property type="component" value="Chromosome"/>
</dbReference>
<dbReference type="PANTHER" id="PTHR43798:SF33">
    <property type="entry name" value="HYDROLASE, PUTATIVE (AFU_ORTHOLOGUE AFUA_2G14860)-RELATED"/>
    <property type="match status" value="1"/>
</dbReference>
<dbReference type="SUPFAM" id="SSF53474">
    <property type="entry name" value="alpha/beta-Hydrolases"/>
    <property type="match status" value="1"/>
</dbReference>
<dbReference type="Gene3D" id="3.40.50.1820">
    <property type="entry name" value="alpha/beta hydrolase"/>
    <property type="match status" value="1"/>
</dbReference>
<dbReference type="GO" id="GO:0016020">
    <property type="term" value="C:membrane"/>
    <property type="evidence" value="ECO:0007669"/>
    <property type="project" value="TreeGrafter"/>
</dbReference>
<dbReference type="GO" id="GO:0046464">
    <property type="term" value="P:acylglycerol catabolic process"/>
    <property type="evidence" value="ECO:0007669"/>
    <property type="project" value="TreeGrafter"/>
</dbReference>
<reference evidence="2" key="5">
    <citation type="submission" date="2024-05" db="EMBL/GenBank/DDBJ databases">
        <authorList>
            <person name="Sun Q."/>
            <person name="Sedlacek I."/>
        </authorList>
    </citation>
    <scope>NUCLEOTIDE SEQUENCE</scope>
    <source>
        <strain evidence="2">CCM 7403</strain>
    </source>
</reference>
<keyword evidence="3" id="KW-0378">Hydrolase</keyword>
<dbReference type="PANTHER" id="PTHR43798">
    <property type="entry name" value="MONOACYLGLYCEROL LIPASE"/>
    <property type="match status" value="1"/>
</dbReference>
<name>A0A4P7UE85_9ACTN</name>
<dbReference type="InterPro" id="IPR050266">
    <property type="entry name" value="AB_hydrolase_sf"/>
</dbReference>
<reference evidence="3 4" key="1">
    <citation type="journal article" date="2008" name="Int. J. Syst. Evol. Microbiol.">
        <title>Nocardioides daphniae sp. nov., isolated from Daphnia cucullata (Crustacea: Cladocera).</title>
        <authorList>
            <person name="Toth E.M."/>
            <person name="Keki Z."/>
            <person name="Homonnay Z.G."/>
            <person name="Borsodi A.K."/>
            <person name="Marialigeti K."/>
            <person name="Schumann P."/>
        </authorList>
    </citation>
    <scope>NUCLEOTIDE SEQUENCE [LARGE SCALE GENOMIC DNA]</scope>
    <source>
        <strain evidence="3 4">JCM 16608</strain>
    </source>
</reference>